<dbReference type="GO" id="GO:0005886">
    <property type="term" value="C:plasma membrane"/>
    <property type="evidence" value="ECO:0007669"/>
    <property type="project" value="UniProtKB-SubCell"/>
</dbReference>
<keyword evidence="5 8" id="KW-0812">Transmembrane</keyword>
<dbReference type="AlphaFoldDB" id="A0A1I1N4X4"/>
<reference evidence="9 10" key="1">
    <citation type="submission" date="2016-10" db="EMBL/GenBank/DDBJ databases">
        <authorList>
            <person name="de Groot N.N."/>
        </authorList>
    </citation>
    <scope>NUCLEOTIDE SEQUENCE [LARGE SCALE GENOMIC DNA]</scope>
    <source>
        <strain evidence="9 10">DSM 19548</strain>
    </source>
</reference>
<protein>
    <submittedName>
        <fullName evidence="9">Predicted branched-chain amino acid permease (Azaleucine resistance)</fullName>
    </submittedName>
</protein>
<keyword evidence="4" id="KW-1003">Cell membrane</keyword>
<evidence type="ECO:0000256" key="8">
    <source>
        <dbReference type="SAM" id="Phobius"/>
    </source>
</evidence>
<evidence type="ECO:0000256" key="7">
    <source>
        <dbReference type="ARBA" id="ARBA00023136"/>
    </source>
</evidence>
<feature type="transmembrane region" description="Helical" evidence="8">
    <location>
        <begin position="45"/>
        <end position="64"/>
    </location>
</feature>
<evidence type="ECO:0000313" key="10">
    <source>
        <dbReference type="Proteomes" id="UP000198728"/>
    </source>
</evidence>
<keyword evidence="10" id="KW-1185">Reference proteome</keyword>
<keyword evidence="3" id="KW-0813">Transport</keyword>
<comment type="similarity">
    <text evidence="2">Belongs to the AzlC family.</text>
</comment>
<dbReference type="GO" id="GO:1903785">
    <property type="term" value="P:L-valine transmembrane transport"/>
    <property type="evidence" value="ECO:0007669"/>
    <property type="project" value="TreeGrafter"/>
</dbReference>
<dbReference type="Proteomes" id="UP000198728">
    <property type="component" value="Unassembled WGS sequence"/>
</dbReference>
<evidence type="ECO:0000313" key="9">
    <source>
        <dbReference type="EMBL" id="SFC92711.1"/>
    </source>
</evidence>
<dbReference type="PANTHER" id="PTHR34979">
    <property type="entry name" value="INNER MEMBRANE PROTEIN YGAZ"/>
    <property type="match status" value="1"/>
</dbReference>
<feature type="transmembrane region" description="Helical" evidence="8">
    <location>
        <begin position="167"/>
        <end position="185"/>
    </location>
</feature>
<evidence type="ECO:0000256" key="3">
    <source>
        <dbReference type="ARBA" id="ARBA00022448"/>
    </source>
</evidence>
<gene>
    <name evidence="9" type="ORF">SAMN04488094_111135</name>
</gene>
<feature type="transmembrane region" description="Helical" evidence="8">
    <location>
        <begin position="135"/>
        <end position="160"/>
    </location>
</feature>
<dbReference type="EMBL" id="FOLG01000011">
    <property type="protein sequence ID" value="SFC92711.1"/>
    <property type="molecule type" value="Genomic_DNA"/>
</dbReference>
<feature type="transmembrane region" description="Helical" evidence="8">
    <location>
        <begin position="71"/>
        <end position="90"/>
    </location>
</feature>
<dbReference type="PANTHER" id="PTHR34979:SF1">
    <property type="entry name" value="INNER MEMBRANE PROTEIN YGAZ"/>
    <property type="match status" value="1"/>
</dbReference>
<dbReference type="InterPro" id="IPR011606">
    <property type="entry name" value="Brnchd-chn_aa_trnsp_permease"/>
</dbReference>
<name>A0A1I1N4X4_9RHOB</name>
<keyword evidence="7 8" id="KW-0472">Membrane</keyword>
<evidence type="ECO:0000256" key="1">
    <source>
        <dbReference type="ARBA" id="ARBA00004651"/>
    </source>
</evidence>
<dbReference type="OrthoDB" id="3579489at2"/>
<feature type="transmembrane region" description="Helical" evidence="8">
    <location>
        <begin position="191"/>
        <end position="221"/>
    </location>
</feature>
<dbReference type="RefSeq" id="WP_093361866.1">
    <property type="nucleotide sequence ID" value="NZ_FOLG01000011.1"/>
</dbReference>
<organism evidence="9 10">
    <name type="scientific">Tropicimonas isoalkanivorans</name>
    <dbReference type="NCBI Taxonomy" id="441112"/>
    <lineage>
        <taxon>Bacteria</taxon>
        <taxon>Pseudomonadati</taxon>
        <taxon>Pseudomonadota</taxon>
        <taxon>Alphaproteobacteria</taxon>
        <taxon>Rhodobacterales</taxon>
        <taxon>Roseobacteraceae</taxon>
        <taxon>Tropicimonas</taxon>
    </lineage>
</organism>
<evidence type="ECO:0000256" key="6">
    <source>
        <dbReference type="ARBA" id="ARBA00022989"/>
    </source>
</evidence>
<proteinExistence type="inferred from homology"/>
<sequence length="237" mass="24944">MTITNPKSAYFDGLKGGAPFLLVLAPFALLFGVVATEAGLDLAQIMGFSVIVIAGAAQFTALQLMSDNAPAIVILVSSLAVNLRMAMYSASLAPHFGAAPFWQRALLSYALFDQNYALSIARFEADRQMTLTDRLAFFAGASTPLVPVWIAFTLIGALVGRGIPEEFALDFALPITFIALIGPALRTVAHLTAALVSVVLSLLLAGLPYNLGLMVAALAALAAGAEMERRLYPGGIR</sequence>
<evidence type="ECO:0000256" key="4">
    <source>
        <dbReference type="ARBA" id="ARBA00022475"/>
    </source>
</evidence>
<comment type="subcellular location">
    <subcellularLocation>
        <location evidence="1">Cell membrane</location>
        <topology evidence="1">Multi-pass membrane protein</topology>
    </subcellularLocation>
</comment>
<evidence type="ECO:0000256" key="5">
    <source>
        <dbReference type="ARBA" id="ARBA00022692"/>
    </source>
</evidence>
<accession>A0A1I1N4X4</accession>
<dbReference type="STRING" id="441112.SAMN04488094_111135"/>
<keyword evidence="6 8" id="KW-1133">Transmembrane helix</keyword>
<dbReference type="Pfam" id="PF03591">
    <property type="entry name" value="AzlC"/>
    <property type="match status" value="1"/>
</dbReference>
<evidence type="ECO:0000256" key="2">
    <source>
        <dbReference type="ARBA" id="ARBA00010735"/>
    </source>
</evidence>